<dbReference type="Proteomes" id="UP000280726">
    <property type="component" value="Unassembled WGS sequence"/>
</dbReference>
<accession>A0A3N4ZJ39</accession>
<sequence length="132" mass="14461">MRNDETDDAVFWMRTLVQGDRALHDSLATTAAAVELDGLRARCASLSAALLQARTALDIRREMVAEQSAALAERDARIEELLTEVSAARTEAQECRATVTEIVGSRRWRAGDALATVVRAPRTLLVRRRGSA</sequence>
<reference evidence="2 3" key="1">
    <citation type="submission" date="2018-11" db="EMBL/GenBank/DDBJ databases">
        <title>Sequencing the genomes of 1000 actinobacteria strains.</title>
        <authorList>
            <person name="Klenk H.-P."/>
        </authorList>
    </citation>
    <scope>NUCLEOTIDE SEQUENCE [LARGE SCALE GENOMIC DNA]</scope>
    <source>
        <strain evidence="2 3">DSM 14418</strain>
    </source>
</reference>
<feature type="coiled-coil region" evidence="1">
    <location>
        <begin position="71"/>
        <end position="98"/>
    </location>
</feature>
<evidence type="ECO:0000256" key="1">
    <source>
        <dbReference type="SAM" id="Coils"/>
    </source>
</evidence>
<protein>
    <submittedName>
        <fullName evidence="2">Uncharacterized protein</fullName>
    </submittedName>
</protein>
<keyword evidence="1" id="KW-0175">Coiled coil</keyword>
<name>A0A3N4ZJ39_9MICO</name>
<evidence type="ECO:0000313" key="2">
    <source>
        <dbReference type="EMBL" id="RPF25908.1"/>
    </source>
</evidence>
<dbReference type="RefSeq" id="WP_123914029.1">
    <property type="nucleotide sequence ID" value="NZ_RKRA01000001.1"/>
</dbReference>
<keyword evidence="3" id="KW-1185">Reference proteome</keyword>
<proteinExistence type="predicted"/>
<dbReference type="EMBL" id="RKRA01000001">
    <property type="protein sequence ID" value="RPF25908.1"/>
    <property type="molecule type" value="Genomic_DNA"/>
</dbReference>
<gene>
    <name evidence="2" type="ORF">EDD32_0322</name>
</gene>
<evidence type="ECO:0000313" key="3">
    <source>
        <dbReference type="Proteomes" id="UP000280726"/>
    </source>
</evidence>
<organism evidence="2 3">
    <name type="scientific">Georgenia muralis</name>
    <dbReference type="NCBI Taxonomy" id="154117"/>
    <lineage>
        <taxon>Bacteria</taxon>
        <taxon>Bacillati</taxon>
        <taxon>Actinomycetota</taxon>
        <taxon>Actinomycetes</taxon>
        <taxon>Micrococcales</taxon>
        <taxon>Bogoriellaceae</taxon>
        <taxon>Georgenia</taxon>
    </lineage>
</organism>
<dbReference type="AlphaFoldDB" id="A0A3N4ZJ39"/>
<comment type="caution">
    <text evidence="2">The sequence shown here is derived from an EMBL/GenBank/DDBJ whole genome shotgun (WGS) entry which is preliminary data.</text>
</comment>